<feature type="domain" description="Tetratrico peptide repeat group 5" evidence="2">
    <location>
        <begin position="39"/>
        <end position="137"/>
    </location>
</feature>
<evidence type="ECO:0000256" key="1">
    <source>
        <dbReference type="PROSITE-ProRule" id="PRU00339"/>
    </source>
</evidence>
<dbReference type="PROSITE" id="PS50005">
    <property type="entry name" value="TPR"/>
    <property type="match status" value="1"/>
</dbReference>
<dbReference type="Proteomes" id="UP000220969">
    <property type="component" value="Unassembled WGS sequence"/>
</dbReference>
<dbReference type="Gene3D" id="1.25.40.10">
    <property type="entry name" value="Tetratricopeptide repeat domain"/>
    <property type="match status" value="1"/>
</dbReference>
<dbReference type="SUPFAM" id="SSF48452">
    <property type="entry name" value="TPR-like"/>
    <property type="match status" value="1"/>
</dbReference>
<comment type="caution">
    <text evidence="3">The sequence shown here is derived from an EMBL/GenBank/DDBJ whole genome shotgun (WGS) entry which is preliminary data.</text>
</comment>
<gene>
    <name evidence="3" type="ORF">CN678_29075</name>
</gene>
<keyword evidence="1" id="KW-0802">TPR repeat</keyword>
<dbReference type="SMART" id="SM00028">
    <property type="entry name" value="TPR"/>
    <property type="match status" value="2"/>
</dbReference>
<evidence type="ECO:0000259" key="2">
    <source>
        <dbReference type="Pfam" id="PF12688"/>
    </source>
</evidence>
<dbReference type="EMBL" id="NUEH01000082">
    <property type="protein sequence ID" value="PEI82309.1"/>
    <property type="molecule type" value="Genomic_DNA"/>
</dbReference>
<organism evidence="3">
    <name type="scientific">Bacillus toyonensis</name>
    <dbReference type="NCBI Taxonomy" id="155322"/>
    <lineage>
        <taxon>Bacteria</taxon>
        <taxon>Bacillati</taxon>
        <taxon>Bacillota</taxon>
        <taxon>Bacilli</taxon>
        <taxon>Bacillales</taxon>
        <taxon>Bacillaceae</taxon>
        <taxon>Bacillus</taxon>
        <taxon>Bacillus cereus group</taxon>
    </lineage>
</organism>
<proteinExistence type="predicted"/>
<evidence type="ECO:0000313" key="3">
    <source>
        <dbReference type="EMBL" id="PEI82309.1"/>
    </source>
</evidence>
<dbReference type="InterPro" id="IPR041656">
    <property type="entry name" value="TPR_5"/>
</dbReference>
<dbReference type="Pfam" id="PF12688">
    <property type="entry name" value="TPR_5"/>
    <property type="match status" value="1"/>
</dbReference>
<dbReference type="InterPro" id="IPR019734">
    <property type="entry name" value="TPR_rpt"/>
</dbReference>
<protein>
    <recommendedName>
        <fullName evidence="2">Tetratrico peptide repeat group 5 domain-containing protein</fullName>
    </recommendedName>
</protein>
<accession>A0AB73QWL1</accession>
<reference evidence="3" key="1">
    <citation type="submission" date="2017-09" db="EMBL/GenBank/DDBJ databases">
        <title>Large-scale bioinformatics analysis of Bacillus genomes uncovers conserved roles of natural products in bacterial physiology.</title>
        <authorList>
            <consortium name="Agbiome Team Llc"/>
            <person name="Bleich R.M."/>
            <person name="Kirk G.J."/>
            <person name="Santa Maria K.C."/>
            <person name="Allen S.E."/>
            <person name="Farag S."/>
            <person name="Shank E.A."/>
            <person name="Bowers A."/>
        </authorList>
    </citation>
    <scope>NUCLEOTIDE SEQUENCE</scope>
    <source>
        <strain evidence="3">AFS005430</strain>
    </source>
</reference>
<dbReference type="AlphaFoldDB" id="A0AB73QWL1"/>
<name>A0AB73QWL1_9BACI</name>
<sequence>MDSMEHLLKQAIKLRNEKKYAQSREILIGLTNFTKDAEVLYQCAWIHDVMGLETEAVPYYEQAIANGLDGESLCGAYIGLGSTYRCIGEYEKAIVVLEAGVKKFPENDPMRVFLSLAKYNVNEHESAMKLLLETVVKVDEVKEFECAISFYKDHLNEVFK</sequence>
<feature type="repeat" description="TPR" evidence="1">
    <location>
        <begin position="74"/>
        <end position="107"/>
    </location>
</feature>
<dbReference type="InterPro" id="IPR011990">
    <property type="entry name" value="TPR-like_helical_dom_sf"/>
</dbReference>